<dbReference type="PANTHER" id="PTHR23028">
    <property type="entry name" value="ACETYLTRANSFERASE"/>
    <property type="match status" value="1"/>
</dbReference>
<dbReference type="Pfam" id="PF01757">
    <property type="entry name" value="Acyl_transf_3"/>
    <property type="match status" value="1"/>
</dbReference>
<dbReference type="InterPro" id="IPR050879">
    <property type="entry name" value="Acyltransferase_3"/>
</dbReference>
<evidence type="ECO:0000313" key="3">
    <source>
        <dbReference type="EMBL" id="MDN3566834.1"/>
    </source>
</evidence>
<sequence length="229" mass="25654">MNGTAYEWVTTTLWSGQIQIMIVHARYEILDGLRGVAAVGVMLFHLSIIGLPLAQHGYLAVDFFFILSGFVMAHAYEAKLTTMRFTAFLQLRLIRVLPLSIFGLLFGSLYFVLRNASQNSSMYSFGDILSGTLFNALLLPKPWMTPAPTDTIFPSNTPLWSLSLEMLVNIFWARSLFNARSHTLVLSCSVRQRRLRFSPSFMARPTLEPPGRHTSAVCPGRCLDFLPGS</sequence>
<name>A0ABT8ABX0_9PROT</name>
<dbReference type="EC" id="2.3.-.-" evidence="3"/>
<reference evidence="4" key="1">
    <citation type="journal article" date="2019" name="Int. J. Syst. Evol. Microbiol.">
        <title>The Global Catalogue of Microorganisms (GCM) 10K type strain sequencing project: providing services to taxonomists for standard genome sequencing and annotation.</title>
        <authorList>
            <consortium name="The Broad Institute Genomics Platform"/>
            <consortium name="The Broad Institute Genome Sequencing Center for Infectious Disease"/>
            <person name="Wu L."/>
            <person name="Ma J."/>
        </authorList>
    </citation>
    <scope>NUCLEOTIDE SEQUENCE [LARGE SCALE GENOMIC DNA]</scope>
    <source>
        <strain evidence="4">CECT 7131</strain>
    </source>
</reference>
<keyword evidence="3" id="KW-0012">Acyltransferase</keyword>
<organism evidence="3 4">
    <name type="scientific">Paeniroseomonas aquatica</name>
    <dbReference type="NCBI Taxonomy" id="373043"/>
    <lineage>
        <taxon>Bacteria</taxon>
        <taxon>Pseudomonadati</taxon>
        <taxon>Pseudomonadota</taxon>
        <taxon>Alphaproteobacteria</taxon>
        <taxon>Acetobacterales</taxon>
        <taxon>Acetobacteraceae</taxon>
        <taxon>Paeniroseomonas</taxon>
    </lineage>
</organism>
<keyword evidence="4" id="KW-1185">Reference proteome</keyword>
<dbReference type="EMBL" id="JAUFPN010000183">
    <property type="protein sequence ID" value="MDN3566834.1"/>
    <property type="molecule type" value="Genomic_DNA"/>
</dbReference>
<protein>
    <submittedName>
        <fullName evidence="3">Acyltransferase</fullName>
        <ecNumber evidence="3">2.3.-.-</ecNumber>
    </submittedName>
</protein>
<dbReference type="Proteomes" id="UP001529369">
    <property type="component" value="Unassembled WGS sequence"/>
</dbReference>
<keyword evidence="1" id="KW-0472">Membrane</keyword>
<evidence type="ECO:0000259" key="2">
    <source>
        <dbReference type="Pfam" id="PF01757"/>
    </source>
</evidence>
<keyword evidence="3" id="KW-0808">Transferase</keyword>
<dbReference type="RefSeq" id="WP_290318793.1">
    <property type="nucleotide sequence ID" value="NZ_JAUFPN010000183.1"/>
</dbReference>
<dbReference type="InterPro" id="IPR002656">
    <property type="entry name" value="Acyl_transf_3_dom"/>
</dbReference>
<keyword evidence="1" id="KW-0812">Transmembrane</keyword>
<feature type="domain" description="Acyltransferase 3" evidence="2">
    <location>
        <begin position="29"/>
        <end position="172"/>
    </location>
</feature>
<dbReference type="PANTHER" id="PTHR23028:SF134">
    <property type="entry name" value="PUTATIVE (AFU_ORTHOLOGUE AFUA_4G08520)-RELATED"/>
    <property type="match status" value="1"/>
</dbReference>
<gene>
    <name evidence="3" type="ORF">QWZ14_20855</name>
</gene>
<comment type="caution">
    <text evidence="3">The sequence shown here is derived from an EMBL/GenBank/DDBJ whole genome shotgun (WGS) entry which is preliminary data.</text>
</comment>
<evidence type="ECO:0000256" key="1">
    <source>
        <dbReference type="SAM" id="Phobius"/>
    </source>
</evidence>
<accession>A0ABT8ABX0</accession>
<proteinExistence type="predicted"/>
<feature type="transmembrane region" description="Helical" evidence="1">
    <location>
        <begin position="96"/>
        <end position="113"/>
    </location>
</feature>
<dbReference type="GO" id="GO:0016746">
    <property type="term" value="F:acyltransferase activity"/>
    <property type="evidence" value="ECO:0007669"/>
    <property type="project" value="UniProtKB-KW"/>
</dbReference>
<feature type="transmembrane region" description="Helical" evidence="1">
    <location>
        <begin position="33"/>
        <end position="51"/>
    </location>
</feature>
<feature type="transmembrane region" description="Helical" evidence="1">
    <location>
        <begin position="58"/>
        <end position="76"/>
    </location>
</feature>
<evidence type="ECO:0000313" key="4">
    <source>
        <dbReference type="Proteomes" id="UP001529369"/>
    </source>
</evidence>
<keyword evidence="1" id="KW-1133">Transmembrane helix</keyword>